<gene>
    <name evidence="2" type="ORF">PL78_10295</name>
</gene>
<dbReference type="RefSeq" id="WP_064515296.1">
    <property type="nucleotide sequence ID" value="NZ_CP010029.1"/>
</dbReference>
<feature type="signal peptide" evidence="1">
    <location>
        <begin position="1"/>
        <end position="19"/>
    </location>
</feature>
<reference evidence="2 3" key="1">
    <citation type="journal article" date="2016" name="Toxins">
        <title>The Draft Genome Sequence of the Yersinia entomophaga Entomopathogenic Type Strain MH96T.</title>
        <authorList>
            <person name="Hurst M.R."/>
            <person name="Beattie A."/>
            <person name="Altermann E."/>
            <person name="Moraga R.M."/>
            <person name="Harper L.A."/>
            <person name="Calder J."/>
            <person name="Laugraud A."/>
        </authorList>
    </citation>
    <scope>NUCLEOTIDE SEQUENCE [LARGE SCALE GENOMIC DNA]</scope>
    <source>
        <strain evidence="2 3">MH96</strain>
    </source>
</reference>
<dbReference type="Proteomes" id="UP000266744">
    <property type="component" value="Chromosome"/>
</dbReference>
<accession>A0ABM6BLE7</accession>
<keyword evidence="1" id="KW-0732">Signal</keyword>
<evidence type="ECO:0000313" key="3">
    <source>
        <dbReference type="Proteomes" id="UP000266744"/>
    </source>
</evidence>
<proteinExistence type="predicted"/>
<protein>
    <recommendedName>
        <fullName evidence="4">Lipoprotein</fullName>
    </recommendedName>
</protein>
<dbReference type="EMBL" id="CP010029">
    <property type="protein sequence ID" value="ANI30211.1"/>
    <property type="molecule type" value="Genomic_DNA"/>
</dbReference>
<organism evidence="2 3">
    <name type="scientific">Yersinia entomophaga</name>
    <dbReference type="NCBI Taxonomy" id="935293"/>
    <lineage>
        <taxon>Bacteria</taxon>
        <taxon>Pseudomonadati</taxon>
        <taxon>Pseudomonadota</taxon>
        <taxon>Gammaproteobacteria</taxon>
        <taxon>Enterobacterales</taxon>
        <taxon>Yersiniaceae</taxon>
        <taxon>Yersinia</taxon>
    </lineage>
</organism>
<keyword evidence="3" id="KW-1185">Reference proteome</keyword>
<sequence>MRWLLILLIAVSCWTGSVASKPLLAGHSDSTQDVSYTALQRAAIQYINVEFITQNVFRHNAPLPDQLRLGKRIKNFSIKNRLSTSKFTGTGNTLWVNLSWHPSWFLTSRNAQAKEIYKQSRQPSPLRQSGRWMLHSAAQQNRVGGWKESNILYSGALTYHDAAILFPLS</sequence>
<name>A0ABM6BLE7_YERET</name>
<feature type="chain" id="PRO_5046923245" description="Lipoprotein" evidence="1">
    <location>
        <begin position="20"/>
        <end position="169"/>
    </location>
</feature>
<evidence type="ECO:0000256" key="1">
    <source>
        <dbReference type="SAM" id="SignalP"/>
    </source>
</evidence>
<evidence type="ECO:0008006" key="4">
    <source>
        <dbReference type="Google" id="ProtNLM"/>
    </source>
</evidence>
<evidence type="ECO:0000313" key="2">
    <source>
        <dbReference type="EMBL" id="ANI30211.1"/>
    </source>
</evidence>